<keyword evidence="6" id="KW-0862">Zinc</keyword>
<evidence type="ECO:0000256" key="3">
    <source>
        <dbReference type="ARBA" id="ARBA00006247"/>
    </source>
</evidence>
<accession>A0ABP8PIR7</accession>
<dbReference type="EMBL" id="BAABHF010000010">
    <property type="protein sequence ID" value="GAA4486702.1"/>
    <property type="molecule type" value="Genomic_DNA"/>
</dbReference>
<evidence type="ECO:0000256" key="5">
    <source>
        <dbReference type="ARBA" id="ARBA00022801"/>
    </source>
</evidence>
<keyword evidence="10" id="KW-1185">Reference proteome</keyword>
<evidence type="ECO:0000256" key="6">
    <source>
        <dbReference type="ARBA" id="ARBA00022833"/>
    </source>
</evidence>
<evidence type="ECO:0000256" key="1">
    <source>
        <dbReference type="ARBA" id="ARBA00001941"/>
    </source>
</evidence>
<comment type="similarity">
    <text evidence="3">Belongs to the peptidase M20A family.</text>
</comment>
<reference evidence="10" key="1">
    <citation type="journal article" date="2019" name="Int. J. Syst. Evol. Microbiol.">
        <title>The Global Catalogue of Microorganisms (GCM) 10K type strain sequencing project: providing services to taxonomists for standard genome sequencing and annotation.</title>
        <authorList>
            <consortium name="The Broad Institute Genomics Platform"/>
            <consortium name="The Broad Institute Genome Sequencing Center for Infectious Disease"/>
            <person name="Wu L."/>
            <person name="Ma J."/>
        </authorList>
    </citation>
    <scope>NUCLEOTIDE SEQUENCE [LARGE SCALE GENOMIC DNA]</scope>
    <source>
        <strain evidence="10">JCM 17933</strain>
    </source>
</reference>
<name>A0ABP8PIR7_9ACTN</name>
<organism evidence="9 10">
    <name type="scientific">Actinoallomurus oryzae</name>
    <dbReference type="NCBI Taxonomy" id="502180"/>
    <lineage>
        <taxon>Bacteria</taxon>
        <taxon>Bacillati</taxon>
        <taxon>Actinomycetota</taxon>
        <taxon>Actinomycetes</taxon>
        <taxon>Streptosporangiales</taxon>
        <taxon>Thermomonosporaceae</taxon>
        <taxon>Actinoallomurus</taxon>
    </lineage>
</organism>
<dbReference type="InterPro" id="IPR010182">
    <property type="entry name" value="ArgE/DapE"/>
</dbReference>
<dbReference type="SUPFAM" id="SSF55031">
    <property type="entry name" value="Bacterial exopeptidase dimerisation domain"/>
    <property type="match status" value="1"/>
</dbReference>
<evidence type="ECO:0000256" key="7">
    <source>
        <dbReference type="ARBA" id="ARBA00023285"/>
    </source>
</evidence>
<evidence type="ECO:0000313" key="10">
    <source>
        <dbReference type="Proteomes" id="UP001500503"/>
    </source>
</evidence>
<comment type="caution">
    <text evidence="9">The sequence shown here is derived from an EMBL/GenBank/DDBJ whole genome shotgun (WGS) entry which is preliminary data.</text>
</comment>
<dbReference type="RefSeq" id="WP_345458706.1">
    <property type="nucleotide sequence ID" value="NZ_BAABHF010000010.1"/>
</dbReference>
<keyword evidence="4" id="KW-0479">Metal-binding</keyword>
<feature type="domain" description="Peptidase M20 dimerisation" evidence="8">
    <location>
        <begin position="192"/>
        <end position="302"/>
    </location>
</feature>
<dbReference type="InterPro" id="IPR002933">
    <property type="entry name" value="Peptidase_M20"/>
</dbReference>
<gene>
    <name evidence="9" type="ORF">GCM10023191_013460</name>
</gene>
<dbReference type="InterPro" id="IPR011650">
    <property type="entry name" value="Peptidase_M20_dimer"/>
</dbReference>
<dbReference type="Pfam" id="PF07687">
    <property type="entry name" value="M20_dimer"/>
    <property type="match status" value="1"/>
</dbReference>
<evidence type="ECO:0000313" key="9">
    <source>
        <dbReference type="EMBL" id="GAA4486702.1"/>
    </source>
</evidence>
<keyword evidence="7" id="KW-0170">Cobalt</keyword>
<comment type="cofactor">
    <cofactor evidence="1">
        <name>Co(2+)</name>
        <dbReference type="ChEBI" id="CHEBI:48828"/>
    </cofactor>
</comment>
<dbReference type="InterPro" id="IPR050072">
    <property type="entry name" value="Peptidase_M20A"/>
</dbReference>
<protein>
    <submittedName>
        <fullName evidence="9">ArgE/DapE family deacylase</fullName>
    </submittedName>
</protein>
<dbReference type="Gene3D" id="3.30.70.360">
    <property type="match status" value="1"/>
</dbReference>
<dbReference type="Gene3D" id="3.40.630.10">
    <property type="entry name" value="Zn peptidases"/>
    <property type="match status" value="1"/>
</dbReference>
<dbReference type="NCBIfam" id="TIGR01910">
    <property type="entry name" value="DapE-ArgE"/>
    <property type="match status" value="1"/>
</dbReference>
<dbReference type="PANTHER" id="PTHR43808">
    <property type="entry name" value="ACETYLORNITHINE DEACETYLASE"/>
    <property type="match status" value="1"/>
</dbReference>
<sequence>MTAPLDAALSEAALVRDLTELIGRPAEADALRLTHRLARRLGLDAELHEEDLAELRRAEGYPGEEVERDSLQSLFVTVPGRDPGAPRLVVNGHVDVVPPGTAPWTHPPFSATVRDGRVYGRGAADMKAGVVAALHALAAAREAGGPPGDVVLQVVAGEEDGGIGAFAALRRDADFAGCVIPEPTGGALVCATAGALTFRLRLTGRAAHASRRLDGVSALDRFWPVHQALAGLEERLNADRGHPLMAGQALPYPLSIGRLTTGEWSSTVPDELVCEGRLGVPIGRTLASVREDFEAAVRQAAAGTGPPPEVTWSGGQFAPAETPVTHRLVESVRRHVADVTGRPATPVGVPYGTDLRLYAARGIPGVLYGPGDIEQAHAVDEYVPVADILTTARVLLRLALTFGSTG</sequence>
<dbReference type="PANTHER" id="PTHR43808:SF25">
    <property type="entry name" value="PEPTIDASE M20 DIMERISATION DOMAIN-CONTAINING PROTEIN"/>
    <property type="match status" value="1"/>
</dbReference>
<dbReference type="Pfam" id="PF01546">
    <property type="entry name" value="Peptidase_M20"/>
    <property type="match status" value="1"/>
</dbReference>
<evidence type="ECO:0000259" key="8">
    <source>
        <dbReference type="Pfam" id="PF07687"/>
    </source>
</evidence>
<keyword evidence="5" id="KW-0378">Hydrolase</keyword>
<evidence type="ECO:0000256" key="2">
    <source>
        <dbReference type="ARBA" id="ARBA00001947"/>
    </source>
</evidence>
<dbReference type="InterPro" id="IPR036264">
    <property type="entry name" value="Bact_exopeptidase_dim_dom"/>
</dbReference>
<dbReference type="Proteomes" id="UP001500503">
    <property type="component" value="Unassembled WGS sequence"/>
</dbReference>
<proteinExistence type="inferred from homology"/>
<evidence type="ECO:0000256" key="4">
    <source>
        <dbReference type="ARBA" id="ARBA00022723"/>
    </source>
</evidence>
<comment type="cofactor">
    <cofactor evidence="2">
        <name>Zn(2+)</name>
        <dbReference type="ChEBI" id="CHEBI:29105"/>
    </cofactor>
</comment>
<dbReference type="SUPFAM" id="SSF53187">
    <property type="entry name" value="Zn-dependent exopeptidases"/>
    <property type="match status" value="1"/>
</dbReference>